<dbReference type="EMBL" id="KN837130">
    <property type="protein sequence ID" value="KIJ42438.1"/>
    <property type="molecule type" value="Genomic_DNA"/>
</dbReference>
<evidence type="ECO:0000313" key="3">
    <source>
        <dbReference type="Proteomes" id="UP000054279"/>
    </source>
</evidence>
<protein>
    <submittedName>
        <fullName evidence="2">Uncharacterized protein</fullName>
    </submittedName>
</protein>
<reference evidence="2 3" key="1">
    <citation type="submission" date="2014-06" db="EMBL/GenBank/DDBJ databases">
        <title>Evolutionary Origins and Diversification of the Mycorrhizal Mutualists.</title>
        <authorList>
            <consortium name="DOE Joint Genome Institute"/>
            <consortium name="Mycorrhizal Genomics Consortium"/>
            <person name="Kohler A."/>
            <person name="Kuo A."/>
            <person name="Nagy L.G."/>
            <person name="Floudas D."/>
            <person name="Copeland A."/>
            <person name="Barry K.W."/>
            <person name="Cichocki N."/>
            <person name="Veneault-Fourrey C."/>
            <person name="LaButti K."/>
            <person name="Lindquist E.A."/>
            <person name="Lipzen A."/>
            <person name="Lundell T."/>
            <person name="Morin E."/>
            <person name="Murat C."/>
            <person name="Riley R."/>
            <person name="Ohm R."/>
            <person name="Sun H."/>
            <person name="Tunlid A."/>
            <person name="Henrissat B."/>
            <person name="Grigoriev I.V."/>
            <person name="Hibbett D.S."/>
            <person name="Martin F."/>
        </authorList>
    </citation>
    <scope>NUCLEOTIDE SEQUENCE [LARGE SCALE GENOMIC DNA]</scope>
    <source>
        <strain evidence="2 3">SS14</strain>
    </source>
</reference>
<dbReference type="Proteomes" id="UP000054279">
    <property type="component" value="Unassembled WGS sequence"/>
</dbReference>
<gene>
    <name evidence="2" type="ORF">M422DRAFT_254534</name>
</gene>
<dbReference type="OrthoDB" id="244061at2759"/>
<keyword evidence="3" id="KW-1185">Reference proteome</keyword>
<name>A0A0C9UHD9_SPHS4</name>
<dbReference type="HOGENOM" id="CLU_037356_2_1_1"/>
<feature type="region of interest" description="Disordered" evidence="1">
    <location>
        <begin position="141"/>
        <end position="169"/>
    </location>
</feature>
<evidence type="ECO:0000256" key="1">
    <source>
        <dbReference type="SAM" id="MobiDB-lite"/>
    </source>
</evidence>
<dbReference type="AlphaFoldDB" id="A0A0C9UHD9"/>
<evidence type="ECO:0000313" key="2">
    <source>
        <dbReference type="EMBL" id="KIJ42438.1"/>
    </source>
</evidence>
<organism evidence="2 3">
    <name type="scientific">Sphaerobolus stellatus (strain SS14)</name>
    <dbReference type="NCBI Taxonomy" id="990650"/>
    <lineage>
        <taxon>Eukaryota</taxon>
        <taxon>Fungi</taxon>
        <taxon>Dikarya</taxon>
        <taxon>Basidiomycota</taxon>
        <taxon>Agaricomycotina</taxon>
        <taxon>Agaricomycetes</taxon>
        <taxon>Phallomycetidae</taxon>
        <taxon>Geastrales</taxon>
        <taxon>Sphaerobolaceae</taxon>
        <taxon>Sphaerobolus</taxon>
    </lineage>
</organism>
<accession>A0A0C9UHD9</accession>
<sequence length="221" mass="25488">MPDSNASQAKCSGNAAELLSQFRKQQSRCDENRVEVSTVYSACFVYHPEGCDHCSSYLEHLLDDILKHPSMFAFTKEEILNGLNVAWPHIGEYIQNLDELRATFEKELYDETAENHQPHDENEDLRAQILILETQLKSLQTPALSERIRTPPPTTKSPLGSNPPLTSPVKVQYSHKHSCKLDENEDFQNKVRKYDSQPDHWSLHMWQALVGWHKEDYIINN</sequence>
<proteinExistence type="predicted"/>